<reference evidence="3 5" key="1">
    <citation type="submission" date="2019-01" db="EMBL/GenBank/DDBJ databases">
        <title>Brevundimonas diminuta Genome sequencing and assembly.</title>
        <authorList>
            <person name="Chen H."/>
        </authorList>
    </citation>
    <scope>NUCLEOTIDE SEQUENCE [LARGE SCALE GENOMIC DNA]</scope>
    <source>
        <strain evidence="3">ATCC</strain>
        <strain evidence="5">ATCC(B) 19146</strain>
    </source>
</reference>
<sequence length="373" mass="41485">MARVRLKGLNQITKKRADGSRVTYWYAWKGGPRLPGSPGSPEFMAAYNEAVAERRAPKTDTLRSLAILYKQSPEFAALGETTKREWTRWLDVIMDEGGPLSIGGLPFDALDDRRVKAEILAWRDQWADRPRKADYGIQVLSRVLSWGMDRGLLALNAAAGIKQLYTSNRADQIWTAVEIERYAAAAKSPEVGFIVRLACLTGLRREDLASLCWSHVGDLAIVKATKKSRGKKTAVIPLLDDTKALLEEIRAQQRRRHSELADSAAKKKRPAPVECLTVLSNTRGKPWSLDGLEHQVVDAKAAAGIDKHLHDARGTFATRLRGAGLTAAEIADILGWEEDRVQRLLAVYVDRDSIVMEIANRIRRNETATDSPN</sequence>
<dbReference type="SUPFAM" id="SSF56349">
    <property type="entry name" value="DNA breaking-rejoining enzymes"/>
    <property type="match status" value="1"/>
</dbReference>
<evidence type="ECO:0000313" key="6">
    <source>
        <dbReference type="Proteomes" id="UP000596117"/>
    </source>
</evidence>
<evidence type="ECO:0000313" key="3">
    <source>
        <dbReference type="EMBL" id="QAT13837.1"/>
    </source>
</evidence>
<dbReference type="Gene3D" id="1.10.443.10">
    <property type="entry name" value="Intergrase catalytic core"/>
    <property type="match status" value="1"/>
</dbReference>
<dbReference type="KEGG" id="bdm:EQG53_05395"/>
<evidence type="ECO:0000313" key="4">
    <source>
        <dbReference type="EMBL" id="QQB88799.1"/>
    </source>
</evidence>
<dbReference type="GO" id="GO:0006310">
    <property type="term" value="P:DNA recombination"/>
    <property type="evidence" value="ECO:0007669"/>
    <property type="project" value="UniProtKB-KW"/>
</dbReference>
<protein>
    <submittedName>
        <fullName evidence="3">Site-specific integrase</fullName>
    </submittedName>
    <submittedName>
        <fullName evidence="4">Tyrosine-type recombinase/integrase</fullName>
    </submittedName>
</protein>
<dbReference type="InterPro" id="IPR013762">
    <property type="entry name" value="Integrase-like_cat_sf"/>
</dbReference>
<reference evidence="4 6" key="2">
    <citation type="submission" date="2020-12" db="EMBL/GenBank/DDBJ databases">
        <title>FDA dAtabase for Regulatory Grade micrObial Sequences (FDA-ARGOS): Supporting development and validation of Infectious Disease Dx tests.</title>
        <authorList>
            <person name="Kerrigan L."/>
            <person name="Long C."/>
            <person name="Tallon L."/>
            <person name="Sadzewicz L."/>
            <person name="Zhao X."/>
            <person name="Boylan J."/>
            <person name="Ott S."/>
            <person name="Bowen H."/>
            <person name="Vavikolanu K."/>
            <person name="Mehta A."/>
            <person name="Aluvathingal J."/>
            <person name="Nadendla S."/>
            <person name="Yan Y."/>
            <person name="Sichtig H."/>
        </authorList>
    </citation>
    <scope>NUCLEOTIDE SEQUENCE [LARGE SCALE GENOMIC DNA]</scope>
    <source>
        <strain evidence="4 6">FDAARGOS_1026</strain>
    </source>
</reference>
<dbReference type="RefSeq" id="WP_128719338.1">
    <property type="nucleotide sequence ID" value="NZ_BJNC01000010.1"/>
</dbReference>
<evidence type="ECO:0000259" key="2">
    <source>
        <dbReference type="PROSITE" id="PS51898"/>
    </source>
</evidence>
<keyword evidence="6" id="KW-1185">Reference proteome</keyword>
<dbReference type="Pfam" id="PF00589">
    <property type="entry name" value="Phage_integrase"/>
    <property type="match status" value="1"/>
</dbReference>
<evidence type="ECO:0000313" key="5">
    <source>
        <dbReference type="Proteomes" id="UP000287388"/>
    </source>
</evidence>
<name>A0A410NV86_BREDI</name>
<dbReference type="InterPro" id="IPR002104">
    <property type="entry name" value="Integrase_catalytic"/>
</dbReference>
<dbReference type="GO" id="GO:0003677">
    <property type="term" value="F:DNA binding"/>
    <property type="evidence" value="ECO:0007669"/>
    <property type="project" value="InterPro"/>
</dbReference>
<feature type="domain" description="Tyr recombinase" evidence="2">
    <location>
        <begin position="169"/>
        <end position="361"/>
    </location>
</feature>
<dbReference type="Proteomes" id="UP000287388">
    <property type="component" value="Chromosome"/>
</dbReference>
<dbReference type="EMBL" id="CP066026">
    <property type="protein sequence ID" value="QQB88799.1"/>
    <property type="molecule type" value="Genomic_DNA"/>
</dbReference>
<dbReference type="AlphaFoldDB" id="A0A410NV86"/>
<dbReference type="GO" id="GO:0015074">
    <property type="term" value="P:DNA integration"/>
    <property type="evidence" value="ECO:0007669"/>
    <property type="project" value="InterPro"/>
</dbReference>
<dbReference type="InterPro" id="IPR011010">
    <property type="entry name" value="DNA_brk_join_enz"/>
</dbReference>
<organism evidence="3 5">
    <name type="scientific">Brevundimonas diminuta</name>
    <name type="common">Pseudomonas diminuta</name>
    <dbReference type="NCBI Taxonomy" id="293"/>
    <lineage>
        <taxon>Bacteria</taxon>
        <taxon>Pseudomonadati</taxon>
        <taxon>Pseudomonadota</taxon>
        <taxon>Alphaproteobacteria</taxon>
        <taxon>Caulobacterales</taxon>
        <taxon>Caulobacteraceae</taxon>
        <taxon>Brevundimonas</taxon>
    </lineage>
</organism>
<dbReference type="Proteomes" id="UP000596117">
    <property type="component" value="Chromosome"/>
</dbReference>
<proteinExistence type="predicted"/>
<accession>A0A410NV86</accession>
<dbReference type="PROSITE" id="PS51898">
    <property type="entry name" value="TYR_RECOMBINASE"/>
    <property type="match status" value="1"/>
</dbReference>
<keyword evidence="1" id="KW-0233">DNA recombination</keyword>
<dbReference type="EMBL" id="CP035093">
    <property type="protein sequence ID" value="QAT13837.1"/>
    <property type="molecule type" value="Genomic_DNA"/>
</dbReference>
<evidence type="ECO:0000256" key="1">
    <source>
        <dbReference type="ARBA" id="ARBA00023172"/>
    </source>
</evidence>
<gene>
    <name evidence="3" type="ORF">EQG53_05395</name>
    <name evidence="4" type="ORF">I6H83_17035</name>
</gene>